<gene>
    <name evidence="1" type="ORF">FA95DRAFT_1047572</name>
</gene>
<dbReference type="Proteomes" id="UP000814033">
    <property type="component" value="Unassembled WGS sequence"/>
</dbReference>
<reference evidence="1" key="1">
    <citation type="submission" date="2021-02" db="EMBL/GenBank/DDBJ databases">
        <authorList>
            <consortium name="DOE Joint Genome Institute"/>
            <person name="Ahrendt S."/>
            <person name="Looney B.P."/>
            <person name="Miyauchi S."/>
            <person name="Morin E."/>
            <person name="Drula E."/>
            <person name="Courty P.E."/>
            <person name="Chicoki N."/>
            <person name="Fauchery L."/>
            <person name="Kohler A."/>
            <person name="Kuo A."/>
            <person name="Labutti K."/>
            <person name="Pangilinan J."/>
            <person name="Lipzen A."/>
            <person name="Riley R."/>
            <person name="Andreopoulos W."/>
            <person name="He G."/>
            <person name="Johnson J."/>
            <person name="Barry K.W."/>
            <person name="Grigoriev I.V."/>
            <person name="Nagy L."/>
            <person name="Hibbett D."/>
            <person name="Henrissat B."/>
            <person name="Matheny P.B."/>
            <person name="Labbe J."/>
            <person name="Martin F."/>
        </authorList>
    </citation>
    <scope>NUCLEOTIDE SEQUENCE</scope>
    <source>
        <strain evidence="1">FP105234-sp</strain>
    </source>
</reference>
<name>A0ACB8S8Z6_9AGAM</name>
<accession>A0ACB8S8Z6</accession>
<keyword evidence="2" id="KW-1185">Reference proteome</keyword>
<evidence type="ECO:0000313" key="2">
    <source>
        <dbReference type="Proteomes" id="UP000814033"/>
    </source>
</evidence>
<proteinExistence type="predicted"/>
<comment type="caution">
    <text evidence="1">The sequence shown here is derived from an EMBL/GenBank/DDBJ whole genome shotgun (WGS) entry which is preliminary data.</text>
</comment>
<sequence>MIDAESKTMLADVVQASDELRMFARSSRRPIPPEWLVSPELPLHNLNDLLLVLLVVPPAFHGVVGIEADHQFVKVEREGYSCPHHPSTLVQQIVQDFFGASEPRTGRRRRARDEAVVNSKVDELGVCYFETEEKRRRVWVFLYVIGRRKVVERDLVCIALLAVLQTGTFASVGGMRSWQLTSRRAAFARSVKSPSGPSSNMPGGSRGVKMLDVELER</sequence>
<organism evidence="1 2">
    <name type="scientific">Auriscalpium vulgare</name>
    <dbReference type="NCBI Taxonomy" id="40419"/>
    <lineage>
        <taxon>Eukaryota</taxon>
        <taxon>Fungi</taxon>
        <taxon>Dikarya</taxon>
        <taxon>Basidiomycota</taxon>
        <taxon>Agaricomycotina</taxon>
        <taxon>Agaricomycetes</taxon>
        <taxon>Russulales</taxon>
        <taxon>Auriscalpiaceae</taxon>
        <taxon>Auriscalpium</taxon>
    </lineage>
</organism>
<reference evidence="1" key="2">
    <citation type="journal article" date="2022" name="New Phytol.">
        <title>Evolutionary transition to the ectomycorrhizal habit in the genomes of a hyperdiverse lineage of mushroom-forming fungi.</title>
        <authorList>
            <person name="Looney B."/>
            <person name="Miyauchi S."/>
            <person name="Morin E."/>
            <person name="Drula E."/>
            <person name="Courty P.E."/>
            <person name="Kohler A."/>
            <person name="Kuo A."/>
            <person name="LaButti K."/>
            <person name="Pangilinan J."/>
            <person name="Lipzen A."/>
            <person name="Riley R."/>
            <person name="Andreopoulos W."/>
            <person name="He G."/>
            <person name="Johnson J."/>
            <person name="Nolan M."/>
            <person name="Tritt A."/>
            <person name="Barry K.W."/>
            <person name="Grigoriev I.V."/>
            <person name="Nagy L.G."/>
            <person name="Hibbett D."/>
            <person name="Henrissat B."/>
            <person name="Matheny P.B."/>
            <person name="Labbe J."/>
            <person name="Martin F.M."/>
        </authorList>
    </citation>
    <scope>NUCLEOTIDE SEQUENCE</scope>
    <source>
        <strain evidence="1">FP105234-sp</strain>
    </source>
</reference>
<dbReference type="EMBL" id="MU275842">
    <property type="protein sequence ID" value="KAI0052963.1"/>
    <property type="molecule type" value="Genomic_DNA"/>
</dbReference>
<evidence type="ECO:0000313" key="1">
    <source>
        <dbReference type="EMBL" id="KAI0052963.1"/>
    </source>
</evidence>
<protein>
    <submittedName>
        <fullName evidence="1">Uncharacterized protein</fullName>
    </submittedName>
</protein>